<organism evidence="2 3">
    <name type="scientific">Pontimicrobium aquaticum</name>
    <dbReference type="NCBI Taxonomy" id="2565367"/>
    <lineage>
        <taxon>Bacteria</taxon>
        <taxon>Pseudomonadati</taxon>
        <taxon>Bacteroidota</taxon>
        <taxon>Flavobacteriia</taxon>
        <taxon>Flavobacteriales</taxon>
        <taxon>Flavobacteriaceae</taxon>
        <taxon>Pontimicrobium</taxon>
    </lineage>
</organism>
<keyword evidence="3" id="KW-1185">Reference proteome</keyword>
<protein>
    <recommendedName>
        <fullName evidence="4">YD repeat-containing protein</fullName>
    </recommendedName>
</protein>
<name>A0A4U0EYF2_9FLAO</name>
<feature type="signal peptide" evidence="1">
    <location>
        <begin position="1"/>
        <end position="17"/>
    </location>
</feature>
<evidence type="ECO:0000313" key="2">
    <source>
        <dbReference type="EMBL" id="TJY37065.1"/>
    </source>
</evidence>
<sequence>MKSIIYMVRSMKSLSLAIIGLLVLNSCVSKEKNDSTKNSEEAQVTTKYAMSIVFRETPYSDIKGANYVTKSEANNVKHFEFDYDEQGRLIESRYVLNDELITFNDRFVRAPKIKISYQDSLEIRTFYNEYGHRTLVSGDVYETRITLNDKGERKSLTFYDLNGKPIENDFGIASYKWEIAPNGDIIESRYNLKEELVRNRPEFQYMITRFSFDENDMLTEMTNLGIDGKQPTPDDSGVITTEIKYDDKGRFIEWANFDMDGNPIKGMTNLAKIIYKPSAYFSEEVAIFIDENNNPQNSNWGVHKIIYQFDAYGNQLGRVLKDTLDQPTNSRSGLGILKSTYTSDGKHLVSSNYFDKDEKPIGFGENQVHELRVEFDDQNRPVRSSFYDLNGEIANGWSGYATEELHFDENGRLTVRQYLDSKGNLVNNQDFDIARFTYQYKNNIELQSVKTFDAEGNEIKPQWDPDH</sequence>
<proteinExistence type="predicted"/>
<accession>A0A4U0EYF2</accession>
<feature type="chain" id="PRO_5020814080" description="YD repeat-containing protein" evidence="1">
    <location>
        <begin position="18"/>
        <end position="467"/>
    </location>
</feature>
<evidence type="ECO:0008006" key="4">
    <source>
        <dbReference type="Google" id="ProtNLM"/>
    </source>
</evidence>
<dbReference type="EMBL" id="SUPL01000002">
    <property type="protein sequence ID" value="TJY37065.1"/>
    <property type="molecule type" value="Genomic_DNA"/>
</dbReference>
<gene>
    <name evidence="2" type="ORF">E5167_03725</name>
</gene>
<dbReference type="Proteomes" id="UP000307657">
    <property type="component" value="Unassembled WGS sequence"/>
</dbReference>
<evidence type="ECO:0000313" key="3">
    <source>
        <dbReference type="Proteomes" id="UP000307657"/>
    </source>
</evidence>
<dbReference type="OrthoDB" id="5732224at2"/>
<comment type="caution">
    <text evidence="2">The sequence shown here is derived from an EMBL/GenBank/DDBJ whole genome shotgun (WGS) entry which is preliminary data.</text>
</comment>
<dbReference type="RefSeq" id="WP_136841186.1">
    <property type="nucleotide sequence ID" value="NZ_SUPL01000002.1"/>
</dbReference>
<dbReference type="AlphaFoldDB" id="A0A4U0EYF2"/>
<evidence type="ECO:0000256" key="1">
    <source>
        <dbReference type="SAM" id="SignalP"/>
    </source>
</evidence>
<dbReference type="Gene3D" id="2.180.10.10">
    <property type="entry name" value="RHS repeat-associated core"/>
    <property type="match status" value="1"/>
</dbReference>
<reference evidence="2 3" key="1">
    <citation type="submission" date="2019-04" db="EMBL/GenBank/DDBJ databases">
        <title>Lacinutrix sp. nov., isolated from marine water.</title>
        <authorList>
            <person name="Kim W."/>
        </authorList>
    </citation>
    <scope>NUCLEOTIDE SEQUENCE [LARGE SCALE GENOMIC DNA]</scope>
    <source>
        <strain evidence="2 3">CAU 1491</strain>
    </source>
</reference>
<keyword evidence="1" id="KW-0732">Signal</keyword>